<dbReference type="PANTHER" id="PTHR30404">
    <property type="entry name" value="N-ACETYLMURAMOYL-L-ALANINE AMIDASE"/>
    <property type="match status" value="1"/>
</dbReference>
<keyword evidence="1 4" id="KW-0378">Hydrolase</keyword>
<dbReference type="EMBL" id="AEEH01000048">
    <property type="protein sequence ID" value="EFM24736.1"/>
    <property type="molecule type" value="Genomic_DNA"/>
</dbReference>
<dbReference type="CDD" id="cd02696">
    <property type="entry name" value="MurNAc-LAA"/>
    <property type="match status" value="1"/>
</dbReference>
<accession>E0NN63</accession>
<dbReference type="STRING" id="862517.HMPREF9225_1602"/>
<evidence type="ECO:0000313" key="5">
    <source>
        <dbReference type="Proteomes" id="UP000003280"/>
    </source>
</evidence>
<dbReference type="SMART" id="SM00646">
    <property type="entry name" value="Ami_3"/>
    <property type="match status" value="1"/>
</dbReference>
<evidence type="ECO:0000256" key="2">
    <source>
        <dbReference type="SAM" id="MobiDB-lite"/>
    </source>
</evidence>
<evidence type="ECO:0000259" key="3">
    <source>
        <dbReference type="SMART" id="SM00646"/>
    </source>
</evidence>
<dbReference type="SUPFAM" id="SSF55383">
    <property type="entry name" value="Copper amine oxidase, domain N"/>
    <property type="match status" value="1"/>
</dbReference>
<gene>
    <name evidence="4" type="primary">amiD</name>
    <name evidence="4" type="ORF">HMPREF9225_1602</name>
</gene>
<proteinExistence type="predicted"/>
<dbReference type="SUPFAM" id="SSF53187">
    <property type="entry name" value="Zn-dependent exopeptidases"/>
    <property type="match status" value="1"/>
</dbReference>
<dbReference type="InterPro" id="IPR050695">
    <property type="entry name" value="N-acetylmuramoyl_amidase_3"/>
</dbReference>
<dbReference type="InterPro" id="IPR012854">
    <property type="entry name" value="Cu_amine_oxidase-like_N"/>
</dbReference>
<evidence type="ECO:0000256" key="1">
    <source>
        <dbReference type="ARBA" id="ARBA00022801"/>
    </source>
</evidence>
<dbReference type="AlphaFoldDB" id="E0NN63"/>
<organism evidence="4 5">
    <name type="scientific">Peptoniphilus duerdenii ATCC BAA-1640</name>
    <dbReference type="NCBI Taxonomy" id="862517"/>
    <lineage>
        <taxon>Bacteria</taxon>
        <taxon>Bacillati</taxon>
        <taxon>Bacillota</taxon>
        <taxon>Tissierellia</taxon>
        <taxon>Tissierellales</taxon>
        <taxon>Peptoniphilaceae</taxon>
        <taxon>Peptoniphilus</taxon>
    </lineage>
</organism>
<reference evidence="4 5" key="1">
    <citation type="submission" date="2010-07" db="EMBL/GenBank/DDBJ databases">
        <authorList>
            <person name="Muzny D."/>
            <person name="Qin X."/>
            <person name="Deng J."/>
            <person name="Jiang H."/>
            <person name="Liu Y."/>
            <person name="Qu J."/>
            <person name="Song X.-Z."/>
            <person name="Zhang L."/>
            <person name="Thornton R."/>
            <person name="Coyle M."/>
            <person name="Francisco L."/>
            <person name="Jackson L."/>
            <person name="Javaid M."/>
            <person name="Korchina V."/>
            <person name="Kovar C."/>
            <person name="Mata R."/>
            <person name="Mathew T."/>
            <person name="Ngo R."/>
            <person name="Nguyen L."/>
            <person name="Nguyen N."/>
            <person name="Okwuonu G."/>
            <person name="Ongeri F."/>
            <person name="Pham C."/>
            <person name="Simmons D."/>
            <person name="Wilczek-Boney K."/>
            <person name="Hale W."/>
            <person name="Jakkamsetti A."/>
            <person name="Pham P."/>
            <person name="Ruth R."/>
            <person name="San Lucas F."/>
            <person name="Warren J."/>
            <person name="Zhang J."/>
            <person name="Zhao Z."/>
            <person name="Zhou C."/>
            <person name="Zhu D."/>
            <person name="Lee S."/>
            <person name="Bess C."/>
            <person name="Blankenburg K."/>
            <person name="Forbes L."/>
            <person name="Fu Q."/>
            <person name="Gubbala S."/>
            <person name="Hirani K."/>
            <person name="Jayaseelan J.C."/>
            <person name="Lara F."/>
            <person name="Munidasa M."/>
            <person name="Palculict T."/>
            <person name="Patil S."/>
            <person name="Pu L.-L."/>
            <person name="Saada N."/>
            <person name="Tang L."/>
            <person name="Weissenberger G."/>
            <person name="Zhu Y."/>
            <person name="Hemphill L."/>
            <person name="Shang Y."/>
            <person name="Youmans B."/>
            <person name="Ayvaz T."/>
            <person name="Ross M."/>
            <person name="Santibanez J."/>
            <person name="Aqrawi P."/>
            <person name="Gross S."/>
            <person name="Joshi V."/>
            <person name="Fowler G."/>
            <person name="Nazareth L."/>
            <person name="Reid J."/>
            <person name="Worley K."/>
            <person name="Petrosino J."/>
            <person name="Highlander S."/>
            <person name="Gibbs R."/>
        </authorList>
    </citation>
    <scope>NUCLEOTIDE SEQUENCE [LARGE SCALE GENOMIC DNA]</scope>
    <source>
        <strain evidence="4 5">ATCC BAA-1640</strain>
    </source>
</reference>
<dbReference type="InterPro" id="IPR036582">
    <property type="entry name" value="Mao_N_sf"/>
</dbReference>
<dbReference type="GO" id="GO:0008745">
    <property type="term" value="F:N-acetylmuramoyl-L-alanine amidase activity"/>
    <property type="evidence" value="ECO:0007669"/>
    <property type="project" value="UniProtKB-EC"/>
</dbReference>
<dbReference type="Gene3D" id="3.30.457.10">
    <property type="entry name" value="Copper amine oxidase-like, N-terminal domain"/>
    <property type="match status" value="1"/>
</dbReference>
<dbReference type="Gene3D" id="3.40.630.40">
    <property type="entry name" value="Zn-dependent exopeptidases"/>
    <property type="match status" value="1"/>
</dbReference>
<dbReference type="eggNOG" id="COG0860">
    <property type="taxonomic scope" value="Bacteria"/>
</dbReference>
<dbReference type="Pfam" id="PF07833">
    <property type="entry name" value="Cu_amine_oxidN1"/>
    <property type="match status" value="1"/>
</dbReference>
<dbReference type="Pfam" id="PF01520">
    <property type="entry name" value="Amidase_3"/>
    <property type="match status" value="1"/>
</dbReference>
<sequence>MNFTKWYNELGGNMRKLFFVIILLILIVPAYALSNVKIDKKDVKVLDANVLVNGSPIKSDFGPYVTSGRTFVPVRELTEGLGAEVNWDGENMTVEIKFGEKTIVLKINSDVTYVDGKKNIVDKDQIPKLALYNSPRVETKTMIPLRFVSETLGYNVSWDEKTSTALITTGENISSTVLQTATIISDEDLKNENNKKNSNSGVQFQSQSEKKETKNAQNNKKNKIYERAGLKEEEYKIDPKKRKITKGFIQNGEKIKIVLDAGHGGTDSGAISTIDKSVMEKTLTLDMINRLNERFLMLGYDVILTRTEDEYIKLLDRARISNTSDADIFLSIHFNASNSSTSKGIEVLYGSEKNIIIKKSEQVHMAKAILKELIDSTGAVNRGVKNRADLIVLNKTKMVAALCELGFVTNSEDMEKITDSSYLDTMADAIVRGVQEYVMNYRMESDER</sequence>
<dbReference type="EC" id="3.5.1.28" evidence="4"/>
<feature type="region of interest" description="Disordered" evidence="2">
    <location>
        <begin position="189"/>
        <end position="225"/>
    </location>
</feature>
<name>E0NN63_9FIRM</name>
<protein>
    <submittedName>
        <fullName evidence="4">N-acetylmuramoyl-L-alanine amidase</fullName>
        <ecNumber evidence="4">3.5.1.28</ecNumber>
    </submittedName>
</protein>
<dbReference type="GO" id="GO:0030288">
    <property type="term" value="C:outer membrane-bounded periplasmic space"/>
    <property type="evidence" value="ECO:0007669"/>
    <property type="project" value="TreeGrafter"/>
</dbReference>
<dbReference type="Proteomes" id="UP000003280">
    <property type="component" value="Unassembled WGS sequence"/>
</dbReference>
<dbReference type="HOGENOM" id="CLU_014322_10_0_9"/>
<dbReference type="PANTHER" id="PTHR30404:SF0">
    <property type="entry name" value="N-ACETYLMURAMOYL-L-ALANINE AMIDASE AMIC"/>
    <property type="match status" value="1"/>
</dbReference>
<dbReference type="InterPro" id="IPR002508">
    <property type="entry name" value="MurNAc-LAA_cat"/>
</dbReference>
<evidence type="ECO:0000313" key="4">
    <source>
        <dbReference type="EMBL" id="EFM24736.1"/>
    </source>
</evidence>
<feature type="domain" description="MurNAc-LAA" evidence="3">
    <location>
        <begin position="318"/>
        <end position="435"/>
    </location>
</feature>
<dbReference type="GO" id="GO:0009253">
    <property type="term" value="P:peptidoglycan catabolic process"/>
    <property type="evidence" value="ECO:0007669"/>
    <property type="project" value="InterPro"/>
</dbReference>
<keyword evidence="5" id="KW-1185">Reference proteome</keyword>
<comment type="caution">
    <text evidence="4">The sequence shown here is derived from an EMBL/GenBank/DDBJ whole genome shotgun (WGS) entry which is preliminary data.</text>
</comment>